<dbReference type="Proteomes" id="UP001062846">
    <property type="component" value="Chromosome 4"/>
</dbReference>
<keyword evidence="2" id="KW-1185">Reference proteome</keyword>
<organism evidence="1 2">
    <name type="scientific">Rhododendron molle</name>
    <name type="common">Chinese azalea</name>
    <name type="synonym">Azalea mollis</name>
    <dbReference type="NCBI Taxonomy" id="49168"/>
    <lineage>
        <taxon>Eukaryota</taxon>
        <taxon>Viridiplantae</taxon>
        <taxon>Streptophyta</taxon>
        <taxon>Embryophyta</taxon>
        <taxon>Tracheophyta</taxon>
        <taxon>Spermatophyta</taxon>
        <taxon>Magnoliopsida</taxon>
        <taxon>eudicotyledons</taxon>
        <taxon>Gunneridae</taxon>
        <taxon>Pentapetalae</taxon>
        <taxon>asterids</taxon>
        <taxon>Ericales</taxon>
        <taxon>Ericaceae</taxon>
        <taxon>Ericoideae</taxon>
        <taxon>Rhodoreae</taxon>
        <taxon>Rhododendron</taxon>
    </lineage>
</organism>
<evidence type="ECO:0000313" key="1">
    <source>
        <dbReference type="EMBL" id="KAI8559854.1"/>
    </source>
</evidence>
<accession>A0ACC0P494</accession>
<proteinExistence type="predicted"/>
<reference evidence="1" key="1">
    <citation type="submission" date="2022-02" db="EMBL/GenBank/DDBJ databases">
        <title>Plant Genome Project.</title>
        <authorList>
            <person name="Zhang R.-G."/>
        </authorList>
    </citation>
    <scope>NUCLEOTIDE SEQUENCE</scope>
    <source>
        <strain evidence="1">AT1</strain>
    </source>
</reference>
<sequence>MGDVKTEVDKLTIIFDINFQSNPSTFTHAKVDVTLTSLTPMPILTSTSPHDKFQKPPLEVQKKFCRLRISFSFFFFFKFELYFFDTRGLERESLMSKCYISL</sequence>
<comment type="caution">
    <text evidence="1">The sequence shown here is derived from an EMBL/GenBank/DDBJ whole genome shotgun (WGS) entry which is preliminary data.</text>
</comment>
<gene>
    <name evidence="1" type="ORF">RHMOL_Rhmol04G0207700</name>
</gene>
<evidence type="ECO:0000313" key="2">
    <source>
        <dbReference type="Proteomes" id="UP001062846"/>
    </source>
</evidence>
<name>A0ACC0P494_RHOML</name>
<dbReference type="EMBL" id="CM046391">
    <property type="protein sequence ID" value="KAI8559854.1"/>
    <property type="molecule type" value="Genomic_DNA"/>
</dbReference>
<protein>
    <submittedName>
        <fullName evidence="1">Uncharacterized protein</fullName>
    </submittedName>
</protein>